<keyword evidence="6" id="KW-0472">Membrane</keyword>
<gene>
    <name evidence="8" type="ORF">DSCOOX_56450</name>
</gene>
<dbReference type="Proteomes" id="UP000422108">
    <property type="component" value="Chromosome"/>
</dbReference>
<evidence type="ECO:0000256" key="5">
    <source>
        <dbReference type="ARBA" id="ARBA00022692"/>
    </source>
</evidence>
<sequence>MKPLSKSIFSFRPLLFVGVLGGCLTMSSCAVVESGIDRTVDGPVFPADTCVTMQTDDAPLPVSPPPSPSLTVSLPLTLTTTDAILLTLQNNWALMVEQLNPAVQNTFEDTERAVFDPEATVEISGGRTDGKSQSSTSAGIRDFSEVEALGVISLEQYFPTGTTVTLEGKAELDDYSLYRDALYWSRLGLTVNQALLRGSGTTVNLARLRQARLDTRMSEYELRGFTQSLVAQTEEAYWDYALAKRQVEIYEESLNVARDQLHETLTLIEVGRLAESELPASQAELASQEQGLIDARSKRKTTRLQLLRLLNPPGANLWEREVDLIYQPTLPDVKLDPVQAYMEMANRLRPLLNEARLQLLRDDLEVVKTRNGLLPALDLFVSLGKSGYADSFGRSVQNMDEDDYDAYVGVRFQYPFFNRAPQSDYRRAMLNREQAQKALDNLSQLVELDVRTAYVEVNRAREQIKASATTRLFSEESLRVETEKLRVGKSTGLLVARAQRDLLINRISEVEALVNYIKALIHLYQQDGSLLERRGVVAPGRETVNFSRVMP</sequence>
<dbReference type="InterPro" id="IPR051906">
    <property type="entry name" value="TolC-like"/>
</dbReference>
<evidence type="ECO:0000256" key="7">
    <source>
        <dbReference type="ARBA" id="ARBA00023237"/>
    </source>
</evidence>
<keyword evidence="5" id="KW-0812">Transmembrane</keyword>
<evidence type="ECO:0000256" key="4">
    <source>
        <dbReference type="ARBA" id="ARBA00022452"/>
    </source>
</evidence>
<evidence type="ECO:0000313" key="9">
    <source>
        <dbReference type="Proteomes" id="UP000422108"/>
    </source>
</evidence>
<keyword evidence="9" id="KW-1185">Reference proteome</keyword>
<keyword evidence="4" id="KW-1134">Transmembrane beta strand</keyword>
<evidence type="ECO:0000256" key="3">
    <source>
        <dbReference type="ARBA" id="ARBA00022448"/>
    </source>
</evidence>
<evidence type="ECO:0000256" key="6">
    <source>
        <dbReference type="ARBA" id="ARBA00023136"/>
    </source>
</evidence>
<keyword evidence="7" id="KW-0998">Cell outer membrane</keyword>
<dbReference type="InterPro" id="IPR003423">
    <property type="entry name" value="OMP_efflux"/>
</dbReference>
<comment type="subcellular location">
    <subcellularLocation>
        <location evidence="1">Cell outer membrane</location>
    </subcellularLocation>
</comment>
<dbReference type="EMBL" id="AP021879">
    <property type="protein sequence ID" value="BBO92465.1"/>
    <property type="molecule type" value="Genomic_DNA"/>
</dbReference>
<dbReference type="PROSITE" id="PS51257">
    <property type="entry name" value="PROKAR_LIPOPROTEIN"/>
    <property type="match status" value="1"/>
</dbReference>
<reference evidence="8 9" key="1">
    <citation type="submission" date="2019-11" db="EMBL/GenBank/DDBJ databases">
        <title>Comparative genomics of hydrocarbon-degrading Desulfosarcina strains.</title>
        <authorList>
            <person name="Watanabe M."/>
            <person name="Kojima H."/>
            <person name="Fukui M."/>
        </authorList>
    </citation>
    <scope>NUCLEOTIDE SEQUENCE [LARGE SCALE GENOMIC DNA]</scope>
    <source>
        <strain evidence="9">oXyS1</strain>
    </source>
</reference>
<keyword evidence="3" id="KW-0813">Transport</keyword>
<dbReference type="Pfam" id="PF02321">
    <property type="entry name" value="OEP"/>
    <property type="match status" value="2"/>
</dbReference>
<protein>
    <recommendedName>
        <fullName evidence="10">RND transporter</fullName>
    </recommendedName>
</protein>
<accession>A0A5K8AIE5</accession>
<evidence type="ECO:0000256" key="2">
    <source>
        <dbReference type="ARBA" id="ARBA00007613"/>
    </source>
</evidence>
<proteinExistence type="inferred from homology"/>
<dbReference type="AlphaFoldDB" id="A0A5K8AIE5"/>
<comment type="similarity">
    <text evidence="2">Belongs to the outer membrane factor (OMF) (TC 1.B.17) family.</text>
</comment>
<evidence type="ECO:0008006" key="10">
    <source>
        <dbReference type="Google" id="ProtNLM"/>
    </source>
</evidence>
<organism evidence="8 9">
    <name type="scientific">Desulfosarcina ovata subsp. ovata</name>
    <dbReference type="NCBI Taxonomy" id="2752305"/>
    <lineage>
        <taxon>Bacteria</taxon>
        <taxon>Pseudomonadati</taxon>
        <taxon>Thermodesulfobacteriota</taxon>
        <taxon>Desulfobacteria</taxon>
        <taxon>Desulfobacterales</taxon>
        <taxon>Desulfosarcinaceae</taxon>
        <taxon>Desulfosarcina</taxon>
    </lineage>
</organism>
<dbReference type="PANTHER" id="PTHR30026:SF23">
    <property type="entry name" value="TO APRF-PUTATIVE OUTER MEMBRANE EFFLUX PROTEIN OR SECRETED ALKALINE PHOSPHATASE-RELATED"/>
    <property type="match status" value="1"/>
</dbReference>
<dbReference type="SUPFAM" id="SSF56954">
    <property type="entry name" value="Outer membrane efflux proteins (OEP)"/>
    <property type="match status" value="1"/>
</dbReference>
<evidence type="ECO:0000313" key="8">
    <source>
        <dbReference type="EMBL" id="BBO92465.1"/>
    </source>
</evidence>
<evidence type="ECO:0000256" key="1">
    <source>
        <dbReference type="ARBA" id="ARBA00004442"/>
    </source>
</evidence>
<dbReference type="GO" id="GO:0009279">
    <property type="term" value="C:cell outer membrane"/>
    <property type="evidence" value="ECO:0007669"/>
    <property type="project" value="UniProtKB-SubCell"/>
</dbReference>
<dbReference type="RefSeq" id="WP_155313207.1">
    <property type="nucleotide sequence ID" value="NZ_AP021879.1"/>
</dbReference>
<dbReference type="Gene3D" id="1.20.1600.10">
    <property type="entry name" value="Outer membrane efflux proteins (OEP)"/>
    <property type="match status" value="1"/>
</dbReference>
<dbReference type="GO" id="GO:0015562">
    <property type="term" value="F:efflux transmembrane transporter activity"/>
    <property type="evidence" value="ECO:0007669"/>
    <property type="project" value="InterPro"/>
</dbReference>
<name>A0A5K8AIE5_9BACT</name>
<dbReference type="PANTHER" id="PTHR30026">
    <property type="entry name" value="OUTER MEMBRANE PROTEIN TOLC"/>
    <property type="match status" value="1"/>
</dbReference>
<dbReference type="GO" id="GO:1990281">
    <property type="term" value="C:efflux pump complex"/>
    <property type="evidence" value="ECO:0007669"/>
    <property type="project" value="TreeGrafter"/>
</dbReference>
<dbReference type="GO" id="GO:0015288">
    <property type="term" value="F:porin activity"/>
    <property type="evidence" value="ECO:0007669"/>
    <property type="project" value="TreeGrafter"/>
</dbReference>